<accession>A0A7J9P607</accession>
<proteinExistence type="predicted"/>
<dbReference type="InterPro" id="IPR041304">
    <property type="entry name" value="AbiTii"/>
</dbReference>
<protein>
    <recommendedName>
        <fullName evidence="1">AbiTii domain-containing protein</fullName>
    </recommendedName>
</protein>
<dbReference type="Proteomes" id="UP000558015">
    <property type="component" value="Unassembled WGS sequence"/>
</dbReference>
<organism evidence="2 3">
    <name type="scientific">Methanococcus maripaludis</name>
    <name type="common">Methanococcus deltae</name>
    <dbReference type="NCBI Taxonomy" id="39152"/>
    <lineage>
        <taxon>Archaea</taxon>
        <taxon>Methanobacteriati</taxon>
        <taxon>Methanobacteriota</taxon>
        <taxon>Methanomada group</taxon>
        <taxon>Methanococci</taxon>
        <taxon>Methanococcales</taxon>
        <taxon>Methanococcaceae</taxon>
        <taxon>Methanococcus</taxon>
    </lineage>
</organism>
<dbReference type="EMBL" id="JACDUN010000001">
    <property type="protein sequence ID" value="MBA2858653.1"/>
    <property type="molecule type" value="Genomic_DNA"/>
</dbReference>
<name>A0A7J9P607_METMI</name>
<sequence>MESLLSDLQTKIKNSEIPVSELLMDAKVVARKLNTKEFEEWIDYELKGYPIEWADHKLIADGKSAIPQYRKIRGSFEYYNGLVWIKPKGNTENEQRIIETYILPEPVSYFESMIKENHNMFFLERIINGKNTKLSFAKTKINTVLSKIRAELLNWTLNLDNYVSEIKNTDLKSINTNKTKNTSSSILFKKNDFLIDDSLIFILSPFSEPFNKICKDYIKPIVESFENMRGIRADDIYNNEPIIEDIWKSINESRIIIAELTGRNPNVFYELGIAHALGKEVILLTQNENDVPFDIKHIKYIIYENSVEGVKKLENDLKQTIKTILKRT</sequence>
<comment type="caution">
    <text evidence="2">The sequence shown here is derived from an EMBL/GenBank/DDBJ whole genome shotgun (WGS) entry which is preliminary data.</text>
</comment>
<gene>
    <name evidence="2" type="ORF">HNP93_001354</name>
</gene>
<evidence type="ECO:0000313" key="3">
    <source>
        <dbReference type="Proteomes" id="UP000558015"/>
    </source>
</evidence>
<feature type="domain" description="AbiTii" evidence="1">
    <location>
        <begin position="3"/>
        <end position="180"/>
    </location>
</feature>
<evidence type="ECO:0000259" key="1">
    <source>
        <dbReference type="Pfam" id="PF18864"/>
    </source>
</evidence>
<dbReference type="SUPFAM" id="SSF52309">
    <property type="entry name" value="N-(deoxy)ribosyltransferase-like"/>
    <property type="match status" value="1"/>
</dbReference>
<evidence type="ECO:0000313" key="2">
    <source>
        <dbReference type="EMBL" id="MBA2858653.1"/>
    </source>
</evidence>
<reference evidence="2 3" key="1">
    <citation type="submission" date="2020-07" db="EMBL/GenBank/DDBJ databases">
        <title>Genomic Encyclopedia of Type Strains, Phase IV (KMG-V): Genome sequencing to study the core and pangenomes of soil and plant-associated prokaryotes.</title>
        <authorList>
            <person name="Whitman W."/>
        </authorList>
    </citation>
    <scope>NUCLEOTIDE SEQUENCE [LARGE SCALE GENOMIC DNA]</scope>
    <source>
        <strain evidence="2 3">C12</strain>
    </source>
</reference>
<dbReference type="Pfam" id="PF18864">
    <property type="entry name" value="AbiTii"/>
    <property type="match status" value="1"/>
</dbReference>
<dbReference type="AlphaFoldDB" id="A0A7J9P607"/>
<dbReference type="RefSeq" id="WP_181493525.1">
    <property type="nucleotide sequence ID" value="NZ_JACDUN010000001.1"/>
</dbReference>
<dbReference type="Gene3D" id="3.40.50.450">
    <property type="match status" value="1"/>
</dbReference>